<feature type="domain" description="Helicase HerA central" evidence="1">
    <location>
        <begin position="19"/>
        <end position="71"/>
    </location>
</feature>
<sequence length="500" mass="56330">MQISYGLCAHHYQRKVTQPITWDSRTAVNGHCLIVGMSGAGKTFQLCKMIDQMRSSSSKPVRFHVFDVHGDIRIDSASSVLFSEQTRYGLNPLRVIPDPHYGGVRKSIQAFIATMNRVRALGTKQEAVLRSILNDIYARNGFKAKDPSTWYVNENEARLISDGSDGRMYLDVPIEEKDDAKSLGAKWDAGQKCWFVNISDYQGPIQRWPPKTTARSHPTLADALGMAKYILQKTFLGASVEAITHLQATNRAAAGMNRKLLKAHRLREARIDEADLSEEVEKAKKKAIDAYSNYVNSIQSGTELMDVLKYDSTEVLKSVINRLENLNATGIFKSTAPPFDPRLPVWRYELSPLSLEERKLFVLFRLQELFNNAVQRGPQDHISDVIILDEAHIYADDDPDNIINTIAKEARKFGVALICASQSPTHFTEDFIASVGTKVILGIDEMYWRASVTKMRVPESALQWIKLTKSMLVQVKRQNDTKNEWSMVLIPSMQSVSAPH</sequence>
<comment type="caution">
    <text evidence="3">The sequence shown here is derived from an EMBL/GenBank/DDBJ whole genome shotgun (WGS) entry which is preliminary data.</text>
</comment>
<dbReference type="InterPro" id="IPR043764">
    <property type="entry name" value="DUF5710"/>
</dbReference>
<dbReference type="InterPro" id="IPR002789">
    <property type="entry name" value="HerA_central"/>
</dbReference>
<reference evidence="3 4" key="1">
    <citation type="submission" date="2017-08" db="EMBL/GenBank/DDBJ databases">
        <title>Pusillimonas indicus sp. nov., a member of the family Alcaligenaceae isolated from surface seawater.</title>
        <authorList>
            <person name="Li J."/>
        </authorList>
    </citation>
    <scope>NUCLEOTIDE SEQUENCE [LARGE SCALE GENOMIC DNA]</scope>
    <source>
        <strain evidence="3 4">L52-1-41</strain>
    </source>
</reference>
<dbReference type="EMBL" id="NQYH01000005">
    <property type="protein sequence ID" value="RIY41029.1"/>
    <property type="molecule type" value="Genomic_DNA"/>
</dbReference>
<dbReference type="RefSeq" id="WP_119516030.1">
    <property type="nucleotide sequence ID" value="NZ_NQYH01000005.1"/>
</dbReference>
<organism evidence="3 4">
    <name type="scientific">Neopusillimonas maritima</name>
    <dbReference type="NCBI Taxonomy" id="2026239"/>
    <lineage>
        <taxon>Bacteria</taxon>
        <taxon>Pseudomonadati</taxon>
        <taxon>Pseudomonadota</taxon>
        <taxon>Betaproteobacteria</taxon>
        <taxon>Burkholderiales</taxon>
        <taxon>Alcaligenaceae</taxon>
        <taxon>Neopusillimonas</taxon>
    </lineage>
</organism>
<proteinExistence type="predicted"/>
<name>A0A3A1YUS1_9BURK</name>
<evidence type="ECO:0000259" key="1">
    <source>
        <dbReference type="Pfam" id="PF01935"/>
    </source>
</evidence>
<dbReference type="InterPro" id="IPR027417">
    <property type="entry name" value="P-loop_NTPase"/>
</dbReference>
<feature type="domain" description="DUF5710" evidence="2">
    <location>
        <begin position="167"/>
        <end position="210"/>
    </location>
</feature>
<dbReference type="SUPFAM" id="SSF52540">
    <property type="entry name" value="P-loop containing nucleoside triphosphate hydrolases"/>
    <property type="match status" value="1"/>
</dbReference>
<evidence type="ECO:0000313" key="4">
    <source>
        <dbReference type="Proteomes" id="UP000266206"/>
    </source>
</evidence>
<evidence type="ECO:0000259" key="2">
    <source>
        <dbReference type="Pfam" id="PF18974"/>
    </source>
</evidence>
<dbReference type="OrthoDB" id="9806951at2"/>
<evidence type="ECO:0000313" key="3">
    <source>
        <dbReference type="EMBL" id="RIY41029.1"/>
    </source>
</evidence>
<dbReference type="InterPro" id="IPR051162">
    <property type="entry name" value="T4SS_component"/>
</dbReference>
<dbReference type="PANTHER" id="PTHR30121:SF6">
    <property type="entry name" value="SLR6007 PROTEIN"/>
    <property type="match status" value="1"/>
</dbReference>
<dbReference type="PANTHER" id="PTHR30121">
    <property type="entry name" value="UNCHARACTERIZED PROTEIN YJGR-RELATED"/>
    <property type="match status" value="1"/>
</dbReference>
<dbReference type="AlphaFoldDB" id="A0A3A1YUS1"/>
<dbReference type="Proteomes" id="UP000266206">
    <property type="component" value="Unassembled WGS sequence"/>
</dbReference>
<evidence type="ECO:0008006" key="5">
    <source>
        <dbReference type="Google" id="ProtNLM"/>
    </source>
</evidence>
<dbReference type="Pfam" id="PF01935">
    <property type="entry name" value="DUF87"/>
    <property type="match status" value="1"/>
</dbReference>
<gene>
    <name evidence="3" type="ORF">CJP73_07735</name>
</gene>
<dbReference type="Gene3D" id="3.40.50.300">
    <property type="entry name" value="P-loop containing nucleotide triphosphate hydrolases"/>
    <property type="match status" value="2"/>
</dbReference>
<dbReference type="Pfam" id="PF18974">
    <property type="entry name" value="DUF5710"/>
    <property type="match status" value="1"/>
</dbReference>
<accession>A0A3A1YUS1</accession>
<protein>
    <recommendedName>
        <fullName evidence="5">AAA+ ATPase domain-containing protein</fullName>
    </recommendedName>
</protein>